<dbReference type="EMBL" id="BARV01019094">
    <property type="protein sequence ID" value="GAI27110.1"/>
    <property type="molecule type" value="Genomic_DNA"/>
</dbReference>
<proteinExistence type="predicted"/>
<sequence length="266" mass="30565">MQMKGLGYYVFTIPSELRHNYRKRVCVRNKDGSARWVHPLAGLGRDIQKLLKARGYSRGLRRWHFFGDKSSKYNPHLNVLVDGGRISKRQLRVIKRDYAALLGVPMAVVHYQYRQTPGETVHSLKYVLRSTFRDWRWDAELANELHGFRNQLWWGSGRWDDEPVWSMGDIEGADAQDLDTVAVESLESGLCPQCGQPVSWSRALPVAVLESMERRSLGAGYYELESIDALAARAPPGLSLEVIARLEWVRLRRLQELALARENYLV</sequence>
<comment type="caution">
    <text evidence="1">The sequence shown here is derived from an EMBL/GenBank/DDBJ whole genome shotgun (WGS) entry which is preliminary data.</text>
</comment>
<feature type="non-terminal residue" evidence="1">
    <location>
        <position position="266"/>
    </location>
</feature>
<accession>X1NJZ1</accession>
<evidence type="ECO:0000313" key="1">
    <source>
        <dbReference type="EMBL" id="GAI27110.1"/>
    </source>
</evidence>
<protein>
    <submittedName>
        <fullName evidence="1">Uncharacterized protein</fullName>
    </submittedName>
</protein>
<organism evidence="1">
    <name type="scientific">marine sediment metagenome</name>
    <dbReference type="NCBI Taxonomy" id="412755"/>
    <lineage>
        <taxon>unclassified sequences</taxon>
        <taxon>metagenomes</taxon>
        <taxon>ecological metagenomes</taxon>
    </lineage>
</organism>
<reference evidence="1" key="1">
    <citation type="journal article" date="2014" name="Front. Microbiol.">
        <title>High frequency of phylogenetically diverse reductive dehalogenase-homologous genes in deep subseafloor sedimentary metagenomes.</title>
        <authorList>
            <person name="Kawai M."/>
            <person name="Futagami T."/>
            <person name="Toyoda A."/>
            <person name="Takaki Y."/>
            <person name="Nishi S."/>
            <person name="Hori S."/>
            <person name="Arai W."/>
            <person name="Tsubouchi T."/>
            <person name="Morono Y."/>
            <person name="Uchiyama I."/>
            <person name="Ito T."/>
            <person name="Fujiyama A."/>
            <person name="Inagaki F."/>
            <person name="Takami H."/>
        </authorList>
    </citation>
    <scope>NUCLEOTIDE SEQUENCE</scope>
    <source>
        <strain evidence="1">Expedition CK06-06</strain>
    </source>
</reference>
<name>X1NJZ1_9ZZZZ</name>
<gene>
    <name evidence="1" type="ORF">S06H3_32154</name>
</gene>
<dbReference type="AlphaFoldDB" id="X1NJZ1"/>